<gene>
    <name evidence="2" type="ORF">ACFFP1_13540</name>
</gene>
<proteinExistence type="predicted"/>
<comment type="caution">
    <text evidence="2">The sequence shown here is derived from an EMBL/GenBank/DDBJ whole genome shotgun (WGS) entry which is preliminary data.</text>
</comment>
<evidence type="ECO:0000313" key="2">
    <source>
        <dbReference type="EMBL" id="MFB9820519.1"/>
    </source>
</evidence>
<feature type="chain" id="PRO_5046004965" description="Fibronectin type-III domain-containing protein" evidence="1">
    <location>
        <begin position="32"/>
        <end position="433"/>
    </location>
</feature>
<dbReference type="RefSeq" id="WP_234750753.1">
    <property type="nucleotide sequence ID" value="NZ_BAAAWN010000001.1"/>
</dbReference>
<protein>
    <recommendedName>
        <fullName evidence="4">Fibronectin type-III domain-containing protein</fullName>
    </recommendedName>
</protein>
<accession>A0ABV5Y1S0</accession>
<sequence>MRWKFEFVRGANMGRAAVATTVTILSGTLTAAVPAEAKSPDVGVFLDLDQTTRFVDTKGKPIRIVADDADEGERTVLGKVGSGAPAKIVIQKAPPMTSGSTAAFAVLEPERQLSSPPAVEVSSLDEKDLKFDTSSMRSVSAWAVTPWTASLAWAVPDSSVASKVYLNGSFIQTVKGGRFSIPGLLPATKYVLKVTTPLTTDQGEAESEKTFTLQTLAEIGLPVTAKTFQTYSTAFQYKTFIPPARVDASMCNWGDNSFTFGGDNRGFRSPPVNAPFDTPNYRTMMWANVNWQNPDGQKLVLAKNVGQSITYKNDQVYATSYASTANMLFQDGQSAGSYAQVRFKHDASNPHCKLFDINYGGVISYSVIVRFYRSGLVEVVGNRQQAPAHEGWARFSTTAGTEQWLNVFQLDHLNFKCLVGLCGTQTINHARAY</sequence>
<dbReference type="EMBL" id="JBHMBC010000021">
    <property type="protein sequence ID" value="MFB9820519.1"/>
    <property type="molecule type" value="Genomic_DNA"/>
</dbReference>
<name>A0ABV5Y1S0_ARTRM</name>
<evidence type="ECO:0008006" key="4">
    <source>
        <dbReference type="Google" id="ProtNLM"/>
    </source>
</evidence>
<dbReference type="Proteomes" id="UP001589702">
    <property type="component" value="Unassembled WGS sequence"/>
</dbReference>
<reference evidence="2 3" key="1">
    <citation type="submission" date="2024-09" db="EMBL/GenBank/DDBJ databases">
        <authorList>
            <person name="Sun Q."/>
            <person name="Mori K."/>
        </authorList>
    </citation>
    <scope>NUCLEOTIDE SEQUENCE [LARGE SCALE GENOMIC DNA]</scope>
    <source>
        <strain evidence="2 3">JCM 1334</strain>
    </source>
</reference>
<organism evidence="2 3">
    <name type="scientific">Arthrobacter ramosus</name>
    <dbReference type="NCBI Taxonomy" id="1672"/>
    <lineage>
        <taxon>Bacteria</taxon>
        <taxon>Bacillati</taxon>
        <taxon>Actinomycetota</taxon>
        <taxon>Actinomycetes</taxon>
        <taxon>Micrococcales</taxon>
        <taxon>Micrococcaceae</taxon>
        <taxon>Arthrobacter</taxon>
    </lineage>
</organism>
<evidence type="ECO:0000256" key="1">
    <source>
        <dbReference type="SAM" id="SignalP"/>
    </source>
</evidence>
<keyword evidence="3" id="KW-1185">Reference proteome</keyword>
<feature type="signal peptide" evidence="1">
    <location>
        <begin position="1"/>
        <end position="31"/>
    </location>
</feature>
<keyword evidence="1" id="KW-0732">Signal</keyword>
<evidence type="ECO:0000313" key="3">
    <source>
        <dbReference type="Proteomes" id="UP001589702"/>
    </source>
</evidence>